<comment type="caution">
    <text evidence="12">The sequence shown here is derived from an EMBL/GenBank/DDBJ whole genome shotgun (WGS) entry which is preliminary data.</text>
</comment>
<evidence type="ECO:0000313" key="13">
    <source>
        <dbReference type="Proteomes" id="UP000533598"/>
    </source>
</evidence>
<dbReference type="Gene3D" id="3.30.565.10">
    <property type="entry name" value="Histidine kinase-like ATPase, C-terminal domain"/>
    <property type="match status" value="1"/>
</dbReference>
<evidence type="ECO:0000256" key="9">
    <source>
        <dbReference type="SAM" id="Phobius"/>
    </source>
</evidence>
<protein>
    <recommendedName>
        <fullName evidence="2">histidine kinase</fullName>
        <ecNumber evidence="2">2.7.13.3</ecNumber>
    </recommendedName>
</protein>
<dbReference type="AlphaFoldDB" id="A0A7W7FVJ3"/>
<dbReference type="EMBL" id="JACHMH010000001">
    <property type="protein sequence ID" value="MBB4678548.1"/>
    <property type="molecule type" value="Genomic_DNA"/>
</dbReference>
<dbReference type="Gene3D" id="1.20.5.1930">
    <property type="match status" value="1"/>
</dbReference>
<dbReference type="GO" id="GO:0000155">
    <property type="term" value="F:phosphorelay sensor kinase activity"/>
    <property type="evidence" value="ECO:0007669"/>
    <property type="project" value="InterPro"/>
</dbReference>
<dbReference type="InterPro" id="IPR003594">
    <property type="entry name" value="HATPase_dom"/>
</dbReference>
<keyword evidence="9" id="KW-1133">Transmembrane helix</keyword>
<evidence type="ECO:0000256" key="3">
    <source>
        <dbReference type="ARBA" id="ARBA00022553"/>
    </source>
</evidence>
<keyword evidence="7" id="KW-0067">ATP-binding</keyword>
<dbReference type="Pfam" id="PF02518">
    <property type="entry name" value="HATPase_c"/>
    <property type="match status" value="1"/>
</dbReference>
<dbReference type="InterPro" id="IPR036890">
    <property type="entry name" value="HATPase_C_sf"/>
</dbReference>
<feature type="domain" description="Signal transduction histidine kinase subgroup 3 dimerisation and phosphoacceptor" evidence="11">
    <location>
        <begin position="169"/>
        <end position="232"/>
    </location>
</feature>
<dbReference type="Pfam" id="PF07730">
    <property type="entry name" value="HisKA_3"/>
    <property type="match status" value="1"/>
</dbReference>
<feature type="domain" description="Histidine kinase/HSP90-like ATPase" evidence="10">
    <location>
        <begin position="275"/>
        <end position="363"/>
    </location>
</feature>
<evidence type="ECO:0000256" key="4">
    <source>
        <dbReference type="ARBA" id="ARBA00022679"/>
    </source>
</evidence>
<dbReference type="InterPro" id="IPR050482">
    <property type="entry name" value="Sensor_HK_TwoCompSys"/>
</dbReference>
<feature type="transmembrane region" description="Helical" evidence="9">
    <location>
        <begin position="6"/>
        <end position="24"/>
    </location>
</feature>
<evidence type="ECO:0000256" key="6">
    <source>
        <dbReference type="ARBA" id="ARBA00022777"/>
    </source>
</evidence>
<dbReference type="GO" id="GO:0016020">
    <property type="term" value="C:membrane"/>
    <property type="evidence" value="ECO:0007669"/>
    <property type="project" value="InterPro"/>
</dbReference>
<dbReference type="PANTHER" id="PTHR24421">
    <property type="entry name" value="NITRATE/NITRITE SENSOR PROTEIN NARX-RELATED"/>
    <property type="match status" value="1"/>
</dbReference>
<accession>A0A7W7FVJ3</accession>
<dbReference type="GO" id="GO:0005524">
    <property type="term" value="F:ATP binding"/>
    <property type="evidence" value="ECO:0007669"/>
    <property type="project" value="UniProtKB-KW"/>
</dbReference>
<evidence type="ECO:0000256" key="1">
    <source>
        <dbReference type="ARBA" id="ARBA00000085"/>
    </source>
</evidence>
<evidence type="ECO:0000256" key="7">
    <source>
        <dbReference type="ARBA" id="ARBA00022840"/>
    </source>
</evidence>
<sequence length="364" mass="39825">MKERLRGWLIDIAVLVVAAAEATLSSITEHTTTATVLSVIAVLALLLRNRWPFLVYLATLPAVAVVDVYVAAVVALYSVSARYRNWWLLIGCGLALTVCLFFPIPEPGEDFTASDLVLEIIDSAMTAGGPILLGRFLQTRRELALRLEEVREAREYERQVDAQVILTKERNQLAREMHDVVSHQVSLIAVQAGVVTVSTADPAVREAVEHIRTLSVNTLDELRHMVNLLRASGTPESELSPQPTLTDLHRLIDNSGIETELLGAAPAGIEAPMQRAIYRTIQEALTNVRKHAPGAKATVEFRRDDSDLTVTVTNTAPTRPALALPSARHGLIGLRERAALLDGRFHAGPTADGGYQLRLRLPLN</sequence>
<keyword evidence="9" id="KW-0472">Membrane</keyword>
<evidence type="ECO:0000259" key="10">
    <source>
        <dbReference type="Pfam" id="PF02518"/>
    </source>
</evidence>
<dbReference type="InterPro" id="IPR011712">
    <property type="entry name" value="Sig_transdc_His_kin_sub3_dim/P"/>
</dbReference>
<reference evidence="12 13" key="1">
    <citation type="submission" date="2020-08" db="EMBL/GenBank/DDBJ databases">
        <title>Sequencing the genomes of 1000 actinobacteria strains.</title>
        <authorList>
            <person name="Klenk H.-P."/>
        </authorList>
    </citation>
    <scope>NUCLEOTIDE SEQUENCE [LARGE SCALE GENOMIC DNA]</scope>
    <source>
        <strain evidence="12 13">DSM 44230</strain>
    </source>
</reference>
<evidence type="ECO:0000259" key="11">
    <source>
        <dbReference type="Pfam" id="PF07730"/>
    </source>
</evidence>
<feature type="transmembrane region" description="Helical" evidence="9">
    <location>
        <begin position="53"/>
        <end position="79"/>
    </location>
</feature>
<keyword evidence="4" id="KW-0808">Transferase</keyword>
<evidence type="ECO:0000256" key="8">
    <source>
        <dbReference type="ARBA" id="ARBA00023012"/>
    </source>
</evidence>
<dbReference type="SUPFAM" id="SSF55874">
    <property type="entry name" value="ATPase domain of HSP90 chaperone/DNA topoisomerase II/histidine kinase"/>
    <property type="match status" value="1"/>
</dbReference>
<feature type="transmembrane region" description="Helical" evidence="9">
    <location>
        <begin position="86"/>
        <end position="104"/>
    </location>
</feature>
<evidence type="ECO:0000256" key="5">
    <source>
        <dbReference type="ARBA" id="ARBA00022741"/>
    </source>
</evidence>
<keyword evidence="3" id="KW-0597">Phosphoprotein</keyword>
<name>A0A7W7FVJ3_9PSEU</name>
<keyword evidence="8" id="KW-0902">Two-component regulatory system</keyword>
<dbReference type="RefSeq" id="WP_185004367.1">
    <property type="nucleotide sequence ID" value="NZ_BAAAUI010000036.1"/>
</dbReference>
<gene>
    <name evidence="12" type="ORF">HNR67_004666</name>
</gene>
<dbReference type="PANTHER" id="PTHR24421:SF10">
    <property type="entry name" value="NITRATE_NITRITE SENSOR PROTEIN NARQ"/>
    <property type="match status" value="1"/>
</dbReference>
<comment type="catalytic activity">
    <reaction evidence="1">
        <text>ATP + protein L-histidine = ADP + protein N-phospho-L-histidine.</text>
        <dbReference type="EC" id="2.7.13.3"/>
    </reaction>
</comment>
<dbReference type="EC" id="2.7.13.3" evidence="2"/>
<evidence type="ECO:0000313" key="12">
    <source>
        <dbReference type="EMBL" id="MBB4678548.1"/>
    </source>
</evidence>
<dbReference type="GO" id="GO:0046983">
    <property type="term" value="F:protein dimerization activity"/>
    <property type="evidence" value="ECO:0007669"/>
    <property type="project" value="InterPro"/>
</dbReference>
<proteinExistence type="predicted"/>
<evidence type="ECO:0000256" key="2">
    <source>
        <dbReference type="ARBA" id="ARBA00012438"/>
    </source>
</evidence>
<keyword evidence="6 12" id="KW-0418">Kinase</keyword>
<keyword evidence="5" id="KW-0547">Nucleotide-binding</keyword>
<keyword evidence="13" id="KW-1185">Reference proteome</keyword>
<dbReference type="Proteomes" id="UP000533598">
    <property type="component" value="Unassembled WGS sequence"/>
</dbReference>
<dbReference type="CDD" id="cd16917">
    <property type="entry name" value="HATPase_UhpB-NarQ-NarX-like"/>
    <property type="match status" value="1"/>
</dbReference>
<keyword evidence="9" id="KW-0812">Transmembrane</keyword>
<organism evidence="12 13">
    <name type="scientific">Crossiella cryophila</name>
    <dbReference type="NCBI Taxonomy" id="43355"/>
    <lineage>
        <taxon>Bacteria</taxon>
        <taxon>Bacillati</taxon>
        <taxon>Actinomycetota</taxon>
        <taxon>Actinomycetes</taxon>
        <taxon>Pseudonocardiales</taxon>
        <taxon>Pseudonocardiaceae</taxon>
        <taxon>Crossiella</taxon>
    </lineage>
</organism>